<dbReference type="Gene3D" id="3.40.605.10">
    <property type="entry name" value="Aldehyde Dehydrogenase, Chain A, domain 1"/>
    <property type="match status" value="1"/>
</dbReference>
<dbReference type="InterPro" id="IPR016161">
    <property type="entry name" value="Ald_DH/histidinol_DH"/>
</dbReference>
<dbReference type="Gene3D" id="3.40.309.10">
    <property type="entry name" value="Aldehyde Dehydrogenase, Chain A, domain 2"/>
    <property type="match status" value="1"/>
</dbReference>
<dbReference type="InterPro" id="IPR016163">
    <property type="entry name" value="Ald_DH_C"/>
</dbReference>
<dbReference type="RefSeq" id="XP_016214234.1">
    <property type="nucleotide sequence ID" value="XM_016358032.1"/>
</dbReference>
<feature type="active site" evidence="5">
    <location>
        <position position="273"/>
    </location>
</feature>
<accession>A0A0D2AD38</accession>
<dbReference type="InParanoid" id="A0A0D2AD38"/>
<keyword evidence="2 6" id="KW-0560">Oxidoreductase</keyword>
<comment type="catalytic activity">
    <reaction evidence="4">
        <text>an aldehyde + NAD(+) + H2O = a carboxylate + NADH + 2 H(+)</text>
        <dbReference type="Rhea" id="RHEA:16185"/>
        <dbReference type="ChEBI" id="CHEBI:15377"/>
        <dbReference type="ChEBI" id="CHEBI:15378"/>
        <dbReference type="ChEBI" id="CHEBI:17478"/>
        <dbReference type="ChEBI" id="CHEBI:29067"/>
        <dbReference type="ChEBI" id="CHEBI:57540"/>
        <dbReference type="ChEBI" id="CHEBI:57945"/>
        <dbReference type="EC" id="1.2.1.3"/>
    </reaction>
</comment>
<keyword evidence="10" id="KW-1185">Reference proteome</keyword>
<proteinExistence type="inferred from homology"/>
<evidence type="ECO:0000256" key="6">
    <source>
        <dbReference type="RuleBase" id="RU003345"/>
    </source>
</evidence>
<evidence type="ECO:0000259" key="8">
    <source>
        <dbReference type="Pfam" id="PF00171"/>
    </source>
</evidence>
<dbReference type="GeneID" id="27312622"/>
<protein>
    <recommendedName>
        <fullName evidence="3">aldehyde dehydrogenase (NAD(+))</fullName>
        <ecNumber evidence="3">1.2.1.3</ecNumber>
    </recommendedName>
</protein>
<evidence type="ECO:0000256" key="3">
    <source>
        <dbReference type="ARBA" id="ARBA00024226"/>
    </source>
</evidence>
<dbReference type="InterPro" id="IPR015590">
    <property type="entry name" value="Aldehyde_DH_dom"/>
</dbReference>
<organism evidence="9 10">
    <name type="scientific">Verruconis gallopava</name>
    <dbReference type="NCBI Taxonomy" id="253628"/>
    <lineage>
        <taxon>Eukaryota</taxon>
        <taxon>Fungi</taxon>
        <taxon>Dikarya</taxon>
        <taxon>Ascomycota</taxon>
        <taxon>Pezizomycotina</taxon>
        <taxon>Dothideomycetes</taxon>
        <taxon>Pleosporomycetidae</taxon>
        <taxon>Venturiales</taxon>
        <taxon>Sympoventuriaceae</taxon>
        <taxon>Verruconis</taxon>
    </lineage>
</organism>
<dbReference type="FunFam" id="3.40.309.10:FF:000012">
    <property type="entry name" value="Betaine aldehyde dehydrogenase"/>
    <property type="match status" value="1"/>
</dbReference>
<dbReference type="SUPFAM" id="SSF53720">
    <property type="entry name" value="ALDH-like"/>
    <property type="match status" value="1"/>
</dbReference>
<dbReference type="FunFam" id="3.40.605.10:FF:000001">
    <property type="entry name" value="Aldehyde dehydrogenase 1"/>
    <property type="match status" value="1"/>
</dbReference>
<comment type="similarity">
    <text evidence="1 6">Belongs to the aldehyde dehydrogenase family.</text>
</comment>
<evidence type="ECO:0000256" key="7">
    <source>
        <dbReference type="SAM" id="MobiDB-lite"/>
    </source>
</evidence>
<evidence type="ECO:0000256" key="2">
    <source>
        <dbReference type="ARBA" id="ARBA00023002"/>
    </source>
</evidence>
<dbReference type="InterPro" id="IPR029510">
    <property type="entry name" value="Ald_DH_CS_GLU"/>
</dbReference>
<dbReference type="EMBL" id="KN847541">
    <property type="protein sequence ID" value="KIW04365.1"/>
    <property type="molecule type" value="Genomic_DNA"/>
</dbReference>
<dbReference type="Pfam" id="PF00171">
    <property type="entry name" value="Aldedh"/>
    <property type="match status" value="1"/>
</dbReference>
<evidence type="ECO:0000256" key="1">
    <source>
        <dbReference type="ARBA" id="ARBA00009986"/>
    </source>
</evidence>
<dbReference type="PROSITE" id="PS00687">
    <property type="entry name" value="ALDEHYDE_DEHYDR_GLU"/>
    <property type="match status" value="1"/>
</dbReference>
<dbReference type="VEuPathDB" id="FungiDB:PV09_04649"/>
<dbReference type="PANTHER" id="PTHR11699">
    <property type="entry name" value="ALDEHYDE DEHYDROGENASE-RELATED"/>
    <property type="match status" value="1"/>
</dbReference>
<dbReference type="EC" id="1.2.1.3" evidence="3"/>
<sequence length="509" mass="54883">MKQNQTAIMSIQIPTSPSAPKIPDEKEIETRLFINGEFVPSSDNKKFDVYSPYDHNRVASVYEATVEDTNKAVAAAKAAFPTWSTLEPKERGIYLKKLSELILANVQDLSVLDSSVMGRPISSFFDPYLAAEQFAHYAEAGWEAKGTTSLNTKGFLNMTLRQPIGVVAAIIPWNVPLVLLAHKLAPSLAAGCTVVLKSSEKAPLSSLKFAHLVKEAGFPKGTVNIISGYGKPAGSTLALHPDVRLINFTGSSATGKLITEMAAKSNLKRVVLELGGKSPTIVFDDADIEKAAIETAFSIRFVSGQACIANSRIYVQEGVAPKFKKAFASAFAQFKAGDPLDPSTTHGPQADKIQFERVKEYLKLAREGQGKIEMGGDILKLEGGNGFFISPTIITDQPEDARGMKEEIFGPVVGINTFKTEREAIAKAVDSEYGLYSAVYSKNIDRALRVAKAMEAGTVGVNCTSPSIANDMPFGGYKGSGVGREGFGYSIDNYLETKSVLIKLEEANE</sequence>
<name>A0A0D2AD38_9PEZI</name>
<evidence type="ECO:0000313" key="9">
    <source>
        <dbReference type="EMBL" id="KIW04365.1"/>
    </source>
</evidence>
<feature type="region of interest" description="Disordered" evidence="7">
    <location>
        <begin position="1"/>
        <end position="22"/>
    </location>
</feature>
<dbReference type="AlphaFoldDB" id="A0A0D2AD38"/>
<dbReference type="Proteomes" id="UP000053259">
    <property type="component" value="Unassembled WGS sequence"/>
</dbReference>
<dbReference type="OrthoDB" id="310895at2759"/>
<feature type="compositionally biased region" description="Polar residues" evidence="7">
    <location>
        <begin position="1"/>
        <end position="18"/>
    </location>
</feature>
<dbReference type="InterPro" id="IPR016162">
    <property type="entry name" value="Ald_DH_N"/>
</dbReference>
<dbReference type="STRING" id="253628.A0A0D2AD38"/>
<gene>
    <name evidence="9" type="ORF">PV09_04649</name>
</gene>
<evidence type="ECO:0000256" key="5">
    <source>
        <dbReference type="PROSITE-ProRule" id="PRU10007"/>
    </source>
</evidence>
<feature type="domain" description="Aldehyde dehydrogenase" evidence="8">
    <location>
        <begin position="39"/>
        <end position="500"/>
    </location>
</feature>
<evidence type="ECO:0000256" key="4">
    <source>
        <dbReference type="ARBA" id="ARBA00049194"/>
    </source>
</evidence>
<reference evidence="9 10" key="1">
    <citation type="submission" date="2015-01" db="EMBL/GenBank/DDBJ databases">
        <title>The Genome Sequence of Ochroconis gallopava CBS43764.</title>
        <authorList>
            <consortium name="The Broad Institute Genomics Platform"/>
            <person name="Cuomo C."/>
            <person name="de Hoog S."/>
            <person name="Gorbushina A."/>
            <person name="Stielow B."/>
            <person name="Teixiera M."/>
            <person name="Abouelleil A."/>
            <person name="Chapman S.B."/>
            <person name="Priest M."/>
            <person name="Young S.K."/>
            <person name="Wortman J."/>
            <person name="Nusbaum C."/>
            <person name="Birren B."/>
        </authorList>
    </citation>
    <scope>NUCLEOTIDE SEQUENCE [LARGE SCALE GENOMIC DNA]</scope>
    <source>
        <strain evidence="9 10">CBS 43764</strain>
    </source>
</reference>
<evidence type="ECO:0000313" key="10">
    <source>
        <dbReference type="Proteomes" id="UP000053259"/>
    </source>
</evidence>
<dbReference type="GO" id="GO:0004029">
    <property type="term" value="F:aldehyde dehydrogenase (NAD+) activity"/>
    <property type="evidence" value="ECO:0007669"/>
    <property type="project" value="UniProtKB-EC"/>
</dbReference>
<dbReference type="HOGENOM" id="CLU_005391_0_1_1"/>